<protein>
    <submittedName>
        <fullName evidence="1">Uncharacterized protein</fullName>
    </submittedName>
</protein>
<organism evidence="1 2">
    <name type="scientific">Desulfonema magnum</name>
    <dbReference type="NCBI Taxonomy" id="45655"/>
    <lineage>
        <taxon>Bacteria</taxon>
        <taxon>Pseudomonadati</taxon>
        <taxon>Thermodesulfobacteriota</taxon>
        <taxon>Desulfobacteria</taxon>
        <taxon>Desulfobacterales</taxon>
        <taxon>Desulfococcaceae</taxon>
        <taxon>Desulfonema</taxon>
    </lineage>
</organism>
<gene>
    <name evidence="1" type="ORF">dnm_097640</name>
</gene>
<sequence length="45" mass="5211">MHSGAIRKSPGRRHCGQVTVCSILSGVRKMFFRRRKNKIFALRSH</sequence>
<proteinExistence type="predicted"/>
<evidence type="ECO:0000313" key="2">
    <source>
        <dbReference type="Proteomes" id="UP000663722"/>
    </source>
</evidence>
<dbReference type="KEGG" id="dmm:dnm_097640"/>
<accession>A0A975GU05</accession>
<name>A0A975GU05_9BACT</name>
<dbReference type="Proteomes" id="UP000663722">
    <property type="component" value="Chromosome"/>
</dbReference>
<reference evidence="1" key="1">
    <citation type="journal article" date="2021" name="Microb. Physiol.">
        <title>Proteogenomic Insights into the Physiology of Marine, Sulfate-Reducing, Filamentous Desulfonema limicola and Desulfonema magnum.</title>
        <authorList>
            <person name="Schnaars V."/>
            <person name="Wohlbrand L."/>
            <person name="Scheve S."/>
            <person name="Hinrichs C."/>
            <person name="Reinhardt R."/>
            <person name="Rabus R."/>
        </authorList>
    </citation>
    <scope>NUCLEOTIDE SEQUENCE</scope>
    <source>
        <strain evidence="1">4be13</strain>
    </source>
</reference>
<evidence type="ECO:0000313" key="1">
    <source>
        <dbReference type="EMBL" id="QTA93660.1"/>
    </source>
</evidence>
<dbReference type="EMBL" id="CP061800">
    <property type="protein sequence ID" value="QTA93660.1"/>
    <property type="molecule type" value="Genomic_DNA"/>
</dbReference>
<keyword evidence="2" id="KW-1185">Reference proteome</keyword>
<dbReference type="AlphaFoldDB" id="A0A975GU05"/>